<dbReference type="Proteomes" id="UP000641206">
    <property type="component" value="Unassembled WGS sequence"/>
</dbReference>
<keyword evidence="6 7" id="KW-0472">Membrane</keyword>
<keyword evidence="5 7" id="KW-1133">Transmembrane helix</keyword>
<feature type="transmembrane region" description="Helical" evidence="7">
    <location>
        <begin position="140"/>
        <end position="158"/>
    </location>
</feature>
<dbReference type="PANTHER" id="PTHR43124">
    <property type="entry name" value="PURINE EFFLUX PUMP PBUE"/>
    <property type="match status" value="1"/>
</dbReference>
<dbReference type="Gene3D" id="1.20.1720.10">
    <property type="entry name" value="Multidrug resistance protein D"/>
    <property type="match status" value="1"/>
</dbReference>
<accession>A0ABQ2NR72</accession>
<dbReference type="PRINTS" id="PR01036">
    <property type="entry name" value="TCRTETB"/>
</dbReference>
<protein>
    <submittedName>
        <fullName evidence="9">MFS-type transporter YvmA</fullName>
    </submittedName>
</protein>
<sequence length="394" mass="44121">MSQKLSQTKLLSLYLLSISSFFVSLNQNIYTPVIPLIRDSFHVSINWVNFTVSSFIFIVALIQIILGTVIDTKNQKHLLILSFILISVSTITCAFATNFTLFMIFRIVQSIGAGIIPLVAINMISHLFDGKTRGSAMGTYQILLTLAPAVAPILGGILGEHFGYQGIFLFLFLIAMVLLMFIIYKLPDNGGKTDSQKEPKNFFQTYRNIFSNKVGLITMTVSFFIFFIYFAIIVFLPILLNDHYHISLQNIGLLYLPLTVSMILGSVIFKRVQITIALRKLFITVIFFMPLLIITFGFLHAKSIIGLSILLFLYGITIGFAPPLFSTVISNEYSENRGAALGLFNFIRYSGMAVGGMFTGLTRVIPSSYIFIFLGALLFLISLFQYSNLKKRAL</sequence>
<feature type="transmembrane region" description="Helical" evidence="7">
    <location>
        <begin position="281"/>
        <end position="299"/>
    </location>
</feature>
<keyword evidence="2" id="KW-0813">Transport</keyword>
<feature type="transmembrane region" description="Helical" evidence="7">
    <location>
        <begin position="305"/>
        <end position="326"/>
    </location>
</feature>
<feature type="transmembrane region" description="Helical" evidence="7">
    <location>
        <begin position="214"/>
        <end position="240"/>
    </location>
</feature>
<comment type="subcellular location">
    <subcellularLocation>
        <location evidence="1">Cell membrane</location>
        <topology evidence="1">Multi-pass membrane protein</topology>
    </subcellularLocation>
</comment>
<dbReference type="RefSeq" id="WP_188733346.1">
    <property type="nucleotide sequence ID" value="NZ_BMLW01000002.1"/>
</dbReference>
<dbReference type="EMBL" id="BMLW01000002">
    <property type="protein sequence ID" value="GGP08621.1"/>
    <property type="molecule type" value="Genomic_DNA"/>
</dbReference>
<feature type="transmembrane region" description="Helical" evidence="7">
    <location>
        <begin position="252"/>
        <end position="269"/>
    </location>
</feature>
<dbReference type="Pfam" id="PF07690">
    <property type="entry name" value="MFS_1"/>
    <property type="match status" value="1"/>
</dbReference>
<evidence type="ECO:0000256" key="6">
    <source>
        <dbReference type="ARBA" id="ARBA00023136"/>
    </source>
</evidence>
<feature type="transmembrane region" description="Helical" evidence="7">
    <location>
        <begin position="50"/>
        <end position="70"/>
    </location>
</feature>
<dbReference type="InterPro" id="IPR020846">
    <property type="entry name" value="MFS_dom"/>
</dbReference>
<feature type="transmembrane region" description="Helical" evidence="7">
    <location>
        <begin position="164"/>
        <end position="184"/>
    </location>
</feature>
<name>A0ABQ2NR72_9BACI</name>
<dbReference type="PROSITE" id="PS50850">
    <property type="entry name" value="MFS"/>
    <property type="match status" value="1"/>
</dbReference>
<feature type="domain" description="Major facilitator superfamily (MFS) profile" evidence="8">
    <location>
        <begin position="12"/>
        <end position="393"/>
    </location>
</feature>
<evidence type="ECO:0000256" key="3">
    <source>
        <dbReference type="ARBA" id="ARBA00022475"/>
    </source>
</evidence>
<keyword evidence="10" id="KW-1185">Reference proteome</keyword>
<evidence type="ECO:0000313" key="10">
    <source>
        <dbReference type="Proteomes" id="UP000641206"/>
    </source>
</evidence>
<evidence type="ECO:0000256" key="1">
    <source>
        <dbReference type="ARBA" id="ARBA00004651"/>
    </source>
</evidence>
<evidence type="ECO:0000313" key="9">
    <source>
        <dbReference type="EMBL" id="GGP08621.1"/>
    </source>
</evidence>
<dbReference type="PANTHER" id="PTHR43124:SF3">
    <property type="entry name" value="CHLORAMPHENICOL EFFLUX PUMP RV0191"/>
    <property type="match status" value="1"/>
</dbReference>
<feature type="transmembrane region" description="Helical" evidence="7">
    <location>
        <begin position="364"/>
        <end position="384"/>
    </location>
</feature>
<dbReference type="InterPro" id="IPR011701">
    <property type="entry name" value="MFS"/>
</dbReference>
<evidence type="ECO:0000256" key="7">
    <source>
        <dbReference type="SAM" id="Phobius"/>
    </source>
</evidence>
<proteinExistence type="predicted"/>
<organism evidence="9 10">
    <name type="scientific">Oceanobacillus neutriphilus</name>
    <dbReference type="NCBI Taxonomy" id="531815"/>
    <lineage>
        <taxon>Bacteria</taxon>
        <taxon>Bacillati</taxon>
        <taxon>Bacillota</taxon>
        <taxon>Bacilli</taxon>
        <taxon>Bacillales</taxon>
        <taxon>Bacillaceae</taxon>
        <taxon>Oceanobacillus</taxon>
    </lineage>
</organism>
<evidence type="ECO:0000256" key="2">
    <source>
        <dbReference type="ARBA" id="ARBA00022448"/>
    </source>
</evidence>
<dbReference type="SUPFAM" id="SSF103473">
    <property type="entry name" value="MFS general substrate transporter"/>
    <property type="match status" value="1"/>
</dbReference>
<feature type="transmembrane region" description="Helical" evidence="7">
    <location>
        <begin position="103"/>
        <end position="128"/>
    </location>
</feature>
<dbReference type="InterPro" id="IPR050189">
    <property type="entry name" value="MFS_Efflux_Transporters"/>
</dbReference>
<reference evidence="10" key="1">
    <citation type="journal article" date="2019" name="Int. J. Syst. Evol. Microbiol.">
        <title>The Global Catalogue of Microorganisms (GCM) 10K type strain sequencing project: providing services to taxonomists for standard genome sequencing and annotation.</title>
        <authorList>
            <consortium name="The Broad Institute Genomics Platform"/>
            <consortium name="The Broad Institute Genome Sequencing Center for Infectious Disease"/>
            <person name="Wu L."/>
            <person name="Ma J."/>
        </authorList>
    </citation>
    <scope>NUCLEOTIDE SEQUENCE [LARGE SCALE GENOMIC DNA]</scope>
    <source>
        <strain evidence="10">CGMCC 1.7693</strain>
    </source>
</reference>
<keyword evidence="4 7" id="KW-0812">Transmembrane</keyword>
<feature type="transmembrane region" description="Helical" evidence="7">
    <location>
        <begin position="338"/>
        <end position="358"/>
    </location>
</feature>
<gene>
    <name evidence="9" type="primary">yvmA</name>
    <name evidence="9" type="ORF">GCM10011346_09390</name>
</gene>
<evidence type="ECO:0000256" key="4">
    <source>
        <dbReference type="ARBA" id="ARBA00022692"/>
    </source>
</evidence>
<evidence type="ECO:0000256" key="5">
    <source>
        <dbReference type="ARBA" id="ARBA00022989"/>
    </source>
</evidence>
<evidence type="ECO:0000259" key="8">
    <source>
        <dbReference type="PROSITE" id="PS50850"/>
    </source>
</evidence>
<feature type="transmembrane region" description="Helical" evidence="7">
    <location>
        <begin position="12"/>
        <end position="30"/>
    </location>
</feature>
<comment type="caution">
    <text evidence="9">The sequence shown here is derived from an EMBL/GenBank/DDBJ whole genome shotgun (WGS) entry which is preliminary data.</text>
</comment>
<keyword evidence="3" id="KW-1003">Cell membrane</keyword>
<feature type="transmembrane region" description="Helical" evidence="7">
    <location>
        <begin position="77"/>
        <end position="97"/>
    </location>
</feature>
<dbReference type="InterPro" id="IPR036259">
    <property type="entry name" value="MFS_trans_sf"/>
</dbReference>